<evidence type="ECO:0000313" key="2">
    <source>
        <dbReference type="EMBL" id="CQR65905.1"/>
    </source>
</evidence>
<dbReference type="EMBL" id="LN831790">
    <property type="protein sequence ID" value="CQR65905.1"/>
    <property type="molecule type" value="Genomic_DNA"/>
</dbReference>
<dbReference type="Proteomes" id="UP000035016">
    <property type="component" value="Chromosome Chromosome"/>
</dbReference>
<accession>A0A0F7W1P2</accession>
<name>A0A0F7W1P2_STRLW</name>
<dbReference type="KEGG" id="sle:sle_64510"/>
<dbReference type="AlphaFoldDB" id="A0A0F7W1P2"/>
<feature type="compositionally biased region" description="Low complexity" evidence="1">
    <location>
        <begin position="30"/>
        <end position="40"/>
    </location>
</feature>
<feature type="region of interest" description="Disordered" evidence="1">
    <location>
        <begin position="1"/>
        <end position="40"/>
    </location>
</feature>
<organism evidence="2 3">
    <name type="scientific">Streptomyces leeuwenhoekii</name>
    <dbReference type="NCBI Taxonomy" id="1437453"/>
    <lineage>
        <taxon>Bacteria</taxon>
        <taxon>Bacillati</taxon>
        <taxon>Actinomycetota</taxon>
        <taxon>Actinomycetes</taxon>
        <taxon>Kitasatosporales</taxon>
        <taxon>Streptomycetaceae</taxon>
        <taxon>Streptomyces</taxon>
    </lineage>
</organism>
<evidence type="ECO:0000256" key="1">
    <source>
        <dbReference type="SAM" id="MobiDB-lite"/>
    </source>
</evidence>
<protein>
    <submittedName>
        <fullName evidence="2">Uncharacterized protein</fullName>
    </submittedName>
</protein>
<evidence type="ECO:0000313" key="3">
    <source>
        <dbReference type="Proteomes" id="UP000035016"/>
    </source>
</evidence>
<proteinExistence type="predicted"/>
<sequence length="77" mass="7825">MSIPDPAITQAMSAPATPVSWANRPGRENTPAPTTEPTTMATRLGSAGLAGADAGRPVSVPAEPMACLSKDRPAPAW</sequence>
<reference evidence="2 3" key="1">
    <citation type="submission" date="2015-02" db="EMBL/GenBank/DDBJ databases">
        <authorList>
            <person name="Gomez-Escribano P.J."/>
        </authorList>
    </citation>
    <scope>NUCLEOTIDE SEQUENCE [LARGE SCALE GENOMIC DNA]</scope>
    <source>
        <strain evidence="3">C34 (DSM 42122 / NRRL B-24963)</strain>
    </source>
</reference>
<gene>
    <name evidence="2" type="primary">sle_64510</name>
</gene>